<name>A0A9Q9AXU5_9PEZI</name>
<dbReference type="EMBL" id="CP099423">
    <property type="protein sequence ID" value="USW54058.1"/>
    <property type="molecule type" value="Genomic_DNA"/>
</dbReference>
<evidence type="ECO:0000313" key="1">
    <source>
        <dbReference type="EMBL" id="USW54058.1"/>
    </source>
</evidence>
<dbReference type="Proteomes" id="UP001056384">
    <property type="component" value="Chromosome 6"/>
</dbReference>
<sequence>MAKKPMQLCEDDIVFIHHFRDDLPRLDGGVERLPRDYESAKKRQKVLPSFLRLSYLQEQPLVWINGFPGVGKLTIARELVKFYEQQDVVLIDNHQLIDPVAAKWKRDDPEYYTERRRERLRALGRWVLPAEECQRLVVFTDCRSDDELGTAVGKEYEQAAAAAAAASGGRVFIPILLLCEEVDNLQRATSTERQGSGTTKLTDLEVVRQLRAQHTMLTFDLPTQLTLDISMLSVAEAALKLYEHIARFDET</sequence>
<dbReference type="AlphaFoldDB" id="A0A9Q9AXU5"/>
<gene>
    <name evidence="1" type="ORF">Slin15195_G073770</name>
</gene>
<keyword evidence="2" id="KW-1185">Reference proteome</keyword>
<evidence type="ECO:0000313" key="2">
    <source>
        <dbReference type="Proteomes" id="UP001056384"/>
    </source>
</evidence>
<accession>A0A9Q9AXU5</accession>
<keyword evidence="1" id="KW-0378">Hydrolase</keyword>
<dbReference type="InterPro" id="IPR027417">
    <property type="entry name" value="P-loop_NTPase"/>
</dbReference>
<dbReference type="Gene3D" id="3.40.50.300">
    <property type="entry name" value="P-loop containing nucleotide triphosphate hydrolases"/>
    <property type="match status" value="1"/>
</dbReference>
<dbReference type="GO" id="GO:0016787">
    <property type="term" value="F:hydrolase activity"/>
    <property type="evidence" value="ECO:0007669"/>
    <property type="project" value="UniProtKB-KW"/>
</dbReference>
<reference evidence="1" key="1">
    <citation type="submission" date="2022-06" db="EMBL/GenBank/DDBJ databases">
        <title>Complete genome sequences of two strains of the flax pathogen Septoria linicola.</title>
        <authorList>
            <person name="Lapalu N."/>
            <person name="Simon A."/>
            <person name="Demenou B."/>
            <person name="Paumier D."/>
            <person name="Guillot M.-P."/>
            <person name="Gout L."/>
            <person name="Valade R."/>
        </authorList>
    </citation>
    <scope>NUCLEOTIDE SEQUENCE</scope>
    <source>
        <strain evidence="1">SE15195</strain>
    </source>
</reference>
<protein>
    <submittedName>
        <fullName evidence="1">P-loop containing nucleoside triphosphate hydrolase</fullName>
    </submittedName>
</protein>
<proteinExistence type="predicted"/>
<organism evidence="1 2">
    <name type="scientific">Septoria linicola</name>
    <dbReference type="NCBI Taxonomy" id="215465"/>
    <lineage>
        <taxon>Eukaryota</taxon>
        <taxon>Fungi</taxon>
        <taxon>Dikarya</taxon>
        <taxon>Ascomycota</taxon>
        <taxon>Pezizomycotina</taxon>
        <taxon>Dothideomycetes</taxon>
        <taxon>Dothideomycetidae</taxon>
        <taxon>Mycosphaerellales</taxon>
        <taxon>Mycosphaerellaceae</taxon>
        <taxon>Septoria</taxon>
    </lineage>
</organism>
<dbReference type="SUPFAM" id="SSF52540">
    <property type="entry name" value="P-loop containing nucleoside triphosphate hydrolases"/>
    <property type="match status" value="1"/>
</dbReference>